<name>A0A820KL99_9BILA</name>
<evidence type="ECO:0000313" key="1">
    <source>
        <dbReference type="EMBL" id="CAF4341661.1"/>
    </source>
</evidence>
<dbReference type="Proteomes" id="UP000663844">
    <property type="component" value="Unassembled WGS sequence"/>
</dbReference>
<evidence type="ECO:0000313" key="2">
    <source>
        <dbReference type="Proteomes" id="UP000663844"/>
    </source>
</evidence>
<accession>A0A820KL99</accession>
<protein>
    <recommendedName>
        <fullName evidence="3">5'-nucleotidase</fullName>
    </recommendedName>
</protein>
<dbReference type="GO" id="GO:0005737">
    <property type="term" value="C:cytoplasm"/>
    <property type="evidence" value="ECO:0007669"/>
    <property type="project" value="InterPro"/>
</dbReference>
<feature type="non-terminal residue" evidence="1">
    <location>
        <position position="48"/>
    </location>
</feature>
<dbReference type="GO" id="GO:0000287">
    <property type="term" value="F:magnesium ion binding"/>
    <property type="evidence" value="ECO:0007669"/>
    <property type="project" value="InterPro"/>
</dbReference>
<dbReference type="EMBL" id="CAJOAZ010019962">
    <property type="protein sequence ID" value="CAF4341661.1"/>
    <property type="molecule type" value="Genomic_DNA"/>
</dbReference>
<organism evidence="1 2">
    <name type="scientific">Adineta steineri</name>
    <dbReference type="NCBI Taxonomy" id="433720"/>
    <lineage>
        <taxon>Eukaryota</taxon>
        <taxon>Metazoa</taxon>
        <taxon>Spiralia</taxon>
        <taxon>Gnathifera</taxon>
        <taxon>Rotifera</taxon>
        <taxon>Eurotatoria</taxon>
        <taxon>Bdelloidea</taxon>
        <taxon>Adinetida</taxon>
        <taxon>Adinetidae</taxon>
        <taxon>Adineta</taxon>
    </lineage>
</organism>
<sequence length="48" mass="5508">MTPTFELVVCITSSALFDCSESREVWKQHGIEAYKEHQRTRATIPLTP</sequence>
<gene>
    <name evidence="1" type="ORF">OXD698_LOCUS48270</name>
</gene>
<dbReference type="GO" id="GO:0009117">
    <property type="term" value="P:nucleotide metabolic process"/>
    <property type="evidence" value="ECO:0007669"/>
    <property type="project" value="InterPro"/>
</dbReference>
<reference evidence="1" key="1">
    <citation type="submission" date="2021-02" db="EMBL/GenBank/DDBJ databases">
        <authorList>
            <person name="Nowell W R."/>
        </authorList>
    </citation>
    <scope>NUCLEOTIDE SEQUENCE</scope>
</reference>
<dbReference type="GO" id="GO:0008253">
    <property type="term" value="F:5'-nucleotidase activity"/>
    <property type="evidence" value="ECO:0007669"/>
    <property type="project" value="InterPro"/>
</dbReference>
<dbReference type="InterPro" id="IPR010394">
    <property type="entry name" value="5-nucleotidase"/>
</dbReference>
<dbReference type="GO" id="GO:0000166">
    <property type="term" value="F:nucleotide binding"/>
    <property type="evidence" value="ECO:0007669"/>
    <property type="project" value="InterPro"/>
</dbReference>
<proteinExistence type="predicted"/>
<dbReference type="Pfam" id="PF06189">
    <property type="entry name" value="5-nucleotidase"/>
    <property type="match status" value="1"/>
</dbReference>
<dbReference type="AlphaFoldDB" id="A0A820KL99"/>
<comment type="caution">
    <text evidence="1">The sequence shown here is derived from an EMBL/GenBank/DDBJ whole genome shotgun (WGS) entry which is preliminary data.</text>
</comment>
<evidence type="ECO:0008006" key="3">
    <source>
        <dbReference type="Google" id="ProtNLM"/>
    </source>
</evidence>